<dbReference type="Pfam" id="PF07394">
    <property type="entry name" value="DUF1501"/>
    <property type="match status" value="1"/>
</dbReference>
<name>A0A518DKT1_9BACT</name>
<evidence type="ECO:0008006" key="3">
    <source>
        <dbReference type="Google" id="ProtNLM"/>
    </source>
</evidence>
<dbReference type="InterPro" id="IPR006311">
    <property type="entry name" value="TAT_signal"/>
</dbReference>
<dbReference type="PANTHER" id="PTHR43737:SF1">
    <property type="entry name" value="DUF1501 DOMAIN-CONTAINING PROTEIN"/>
    <property type="match status" value="1"/>
</dbReference>
<dbReference type="KEGG" id="lcre:Pla8534_01960"/>
<dbReference type="PANTHER" id="PTHR43737">
    <property type="entry name" value="BLL7424 PROTEIN"/>
    <property type="match status" value="1"/>
</dbReference>
<dbReference type="Proteomes" id="UP000317648">
    <property type="component" value="Chromosome"/>
</dbReference>
<reference evidence="1 2" key="1">
    <citation type="submission" date="2019-02" db="EMBL/GenBank/DDBJ databases">
        <title>Deep-cultivation of Planctomycetes and their phenomic and genomic characterization uncovers novel biology.</title>
        <authorList>
            <person name="Wiegand S."/>
            <person name="Jogler M."/>
            <person name="Boedeker C."/>
            <person name="Pinto D."/>
            <person name="Vollmers J."/>
            <person name="Rivas-Marin E."/>
            <person name="Kohn T."/>
            <person name="Peeters S.H."/>
            <person name="Heuer A."/>
            <person name="Rast P."/>
            <person name="Oberbeckmann S."/>
            <person name="Bunk B."/>
            <person name="Jeske O."/>
            <person name="Meyerdierks A."/>
            <person name="Storesund J.E."/>
            <person name="Kallscheuer N."/>
            <person name="Luecker S."/>
            <person name="Lage O.M."/>
            <person name="Pohl T."/>
            <person name="Merkel B.J."/>
            <person name="Hornburger P."/>
            <person name="Mueller R.-W."/>
            <person name="Bruemmer F."/>
            <person name="Labrenz M."/>
            <person name="Spormann A.M."/>
            <person name="Op den Camp H."/>
            <person name="Overmann J."/>
            <person name="Amann R."/>
            <person name="Jetten M.S.M."/>
            <person name="Mascher T."/>
            <person name="Medema M.H."/>
            <person name="Devos D.P."/>
            <person name="Kaster A.-K."/>
            <person name="Ovreas L."/>
            <person name="Rohde M."/>
            <person name="Galperin M.Y."/>
            <person name="Jogler C."/>
        </authorList>
    </citation>
    <scope>NUCLEOTIDE SEQUENCE [LARGE SCALE GENOMIC DNA]</scope>
    <source>
        <strain evidence="1 2">Pla85_3_4</strain>
    </source>
</reference>
<dbReference type="InterPro" id="IPR010869">
    <property type="entry name" value="DUF1501"/>
</dbReference>
<accession>A0A518DKT1</accession>
<dbReference type="Gene3D" id="3.40.720.10">
    <property type="entry name" value="Alkaline Phosphatase, subunit A"/>
    <property type="match status" value="1"/>
</dbReference>
<keyword evidence="2" id="KW-1185">Reference proteome</keyword>
<proteinExistence type="predicted"/>
<sequence length="476" mass="52387">MSQDDQDRPLISRRSLLGRSANGLGALALTSLLQDSLLAAEQSAAPSINARPGHHPAKAKRVIFLWMSGGPSQIDTFDPKPDINKLAAEKKDVTEAPFKFTQHGESGMWVSELLPHIAQHADDLCVIRSMKGETNTHEHAQTFVMTGVPQNNSPVPTIGNWVVYGLGCESENLPAFVSIGQKTNPDISESFFLPAWTQGVVVGDTRAKKLKNGDPAPLISNLNNSWLSQAQQRQQLDLIRQMNEAHAAGRTADDRLNARIESFERAFRMQVQAPDAFDISQESEATRQMYGVGQPETDEYAQRCIIARRMAERGVRFTLVPFSQAPESQKLARMYGWDSHEQNNTLTPILCKRHDQPIAALLADLKQRGMLDDTLVFWGGEFGRTAGSRVGKAGREHNCNGYTIFLAGGGTKGGLVYGKTGDTASGVVENEVHVHDLNATMLHLLGLDHEQLTYQASGRRFRLTDVYGNVVHDVIN</sequence>
<dbReference type="RefSeq" id="WP_145048402.1">
    <property type="nucleotide sequence ID" value="NZ_CP036433.1"/>
</dbReference>
<dbReference type="PROSITE" id="PS51318">
    <property type="entry name" value="TAT"/>
    <property type="match status" value="1"/>
</dbReference>
<evidence type="ECO:0000313" key="1">
    <source>
        <dbReference type="EMBL" id="QDU92448.1"/>
    </source>
</evidence>
<dbReference type="OrthoDB" id="127333at2"/>
<dbReference type="EMBL" id="CP036433">
    <property type="protein sequence ID" value="QDU92448.1"/>
    <property type="molecule type" value="Genomic_DNA"/>
</dbReference>
<organism evidence="1 2">
    <name type="scientific">Lignipirellula cremea</name>
    <dbReference type="NCBI Taxonomy" id="2528010"/>
    <lineage>
        <taxon>Bacteria</taxon>
        <taxon>Pseudomonadati</taxon>
        <taxon>Planctomycetota</taxon>
        <taxon>Planctomycetia</taxon>
        <taxon>Pirellulales</taxon>
        <taxon>Pirellulaceae</taxon>
        <taxon>Lignipirellula</taxon>
    </lineage>
</organism>
<protein>
    <recommendedName>
        <fullName evidence="3">Sulfatase</fullName>
    </recommendedName>
</protein>
<dbReference type="AlphaFoldDB" id="A0A518DKT1"/>
<dbReference type="InterPro" id="IPR017850">
    <property type="entry name" value="Alkaline_phosphatase_core_sf"/>
</dbReference>
<dbReference type="SUPFAM" id="SSF53649">
    <property type="entry name" value="Alkaline phosphatase-like"/>
    <property type="match status" value="1"/>
</dbReference>
<evidence type="ECO:0000313" key="2">
    <source>
        <dbReference type="Proteomes" id="UP000317648"/>
    </source>
</evidence>
<gene>
    <name evidence="1" type="ORF">Pla8534_01960</name>
</gene>